<accession>A0AAT9LCN9</accession>
<dbReference type="GO" id="GO:0003690">
    <property type="term" value="F:double-stranded DNA binding"/>
    <property type="evidence" value="ECO:0007669"/>
    <property type="project" value="UniProtKB-UniRule"/>
</dbReference>
<evidence type="ECO:0000256" key="2">
    <source>
        <dbReference type="HAMAP-Rule" id="MF_01875"/>
    </source>
</evidence>
<dbReference type="KEGG" id="fcz:IMF26_02110"/>
<dbReference type="PANTHER" id="PTHR41251:SF1">
    <property type="entry name" value="NON-HOMOLOGOUS END JOINING PROTEIN KU"/>
    <property type="match status" value="1"/>
</dbReference>
<protein>
    <recommendedName>
        <fullName evidence="2">Non-homologous end joining protein Ku</fullName>
    </recommendedName>
</protein>
<comment type="subunit">
    <text evidence="2">Homodimer. Interacts with LigD.</text>
</comment>
<comment type="similarity">
    <text evidence="2">Belongs to the prokaryotic Ku family.</text>
</comment>
<dbReference type="SUPFAM" id="SSF100939">
    <property type="entry name" value="SPOC domain-like"/>
    <property type="match status" value="1"/>
</dbReference>
<keyword evidence="2" id="KW-0234">DNA repair</keyword>
<dbReference type="SMART" id="SM00559">
    <property type="entry name" value="Ku78"/>
    <property type="match status" value="1"/>
</dbReference>
<dbReference type="HAMAP" id="MF_01875">
    <property type="entry name" value="Prokaryotic_Ku"/>
    <property type="match status" value="1"/>
</dbReference>
<evidence type="ECO:0000256" key="1">
    <source>
        <dbReference type="ARBA" id="ARBA00023125"/>
    </source>
</evidence>
<dbReference type="PANTHER" id="PTHR41251">
    <property type="entry name" value="NON-HOMOLOGOUS END JOINING PROTEIN KU"/>
    <property type="match status" value="1"/>
</dbReference>
<dbReference type="InterPro" id="IPR016194">
    <property type="entry name" value="SPOC-like_C_dom_sf"/>
</dbReference>
<dbReference type="Pfam" id="PF02735">
    <property type="entry name" value="Ku"/>
    <property type="match status" value="1"/>
</dbReference>
<dbReference type="PIRSF" id="PIRSF006493">
    <property type="entry name" value="Prok_Ku"/>
    <property type="match status" value="1"/>
</dbReference>
<comment type="function">
    <text evidence="2">With LigD forms a non-homologous end joining (NHEJ) DNA repair enzyme, which repairs dsDNA breaks with reduced fidelity. Binds linear dsDNA with 5'- and 3'- overhangs but not closed circular dsDNA nor ssDNA. Recruits and stimulates the ligase activity of LigD.</text>
</comment>
<dbReference type="CDD" id="cd00789">
    <property type="entry name" value="KU_like"/>
    <property type="match status" value="1"/>
</dbReference>
<reference evidence="5" key="2">
    <citation type="journal article" date="2023" name="Biology">
        <title>Prokaryotic Life Associated with Coal-Fire Gas Vents Revealed by Metagenomics.</title>
        <authorList>
            <person name="Kadnikov V.V."/>
            <person name="Mardanov A.V."/>
            <person name="Beletsky A.V."/>
            <person name="Karnachuk O.V."/>
            <person name="Ravin N.V."/>
        </authorList>
    </citation>
    <scope>NUCLEOTIDE SEQUENCE</scope>
    <source>
        <strain evidence="5">Bu02</strain>
    </source>
</reference>
<sequence>MRPLWNGTLAFGLVVIPIRLYAATERKNPSFHLLHERCHSPVRYMKWCPVCETEVGLDEVVRAYEYEKGRYVMLSDEDLEAVPGPEAHKVEILDFVDLSDVDPVYFEKSFFLEPREGAEKAYRLLFSAMKEESKVAVAKVAIRAKETLALVRSYRDKFIMLETMYWADEVRLGDELAVPGDIEIDEREKMLATRLIEALSTEFRPEKYKSRQKEALFELIQKKIQGQQVVAEPERAPVQVIDLMEALRKSVEEARAKKSGRLTASKPPRRKRASGENLQDASPPPVK</sequence>
<organism evidence="5">
    <name type="scientific">Candidatus Fermentithermobacillus carboniphilus</name>
    <dbReference type="NCBI Taxonomy" id="3085328"/>
    <lineage>
        <taxon>Bacteria</taxon>
        <taxon>Bacillati</taxon>
        <taxon>Bacillota</taxon>
        <taxon>Candidatus Fermentithermobacillia</taxon>
        <taxon>Candidatus Fermentithermobacillales</taxon>
        <taxon>Candidatus Fermentithermobacillaceae</taxon>
        <taxon>Candidatus Fermentithermobacillus</taxon>
    </lineage>
</organism>
<keyword evidence="2" id="KW-0233">DNA recombination</keyword>
<gene>
    <name evidence="2" type="primary">ku</name>
    <name evidence="5" type="ORF">IMF26_02110</name>
</gene>
<keyword evidence="2" id="KW-0227">DNA damage</keyword>
<dbReference type="Gene3D" id="2.40.290.10">
    <property type="match status" value="1"/>
</dbReference>
<feature type="domain" description="Ku" evidence="4">
    <location>
        <begin position="52"/>
        <end position="181"/>
    </location>
</feature>
<dbReference type="AlphaFoldDB" id="A0AAT9LCN9"/>
<dbReference type="NCBIfam" id="TIGR02772">
    <property type="entry name" value="Ku_bact"/>
    <property type="match status" value="1"/>
</dbReference>
<evidence type="ECO:0000256" key="3">
    <source>
        <dbReference type="SAM" id="MobiDB-lite"/>
    </source>
</evidence>
<keyword evidence="1 2" id="KW-0238">DNA-binding</keyword>
<evidence type="ECO:0000259" key="4">
    <source>
        <dbReference type="SMART" id="SM00559"/>
    </source>
</evidence>
<dbReference type="InterPro" id="IPR009187">
    <property type="entry name" value="Prok_Ku"/>
</dbReference>
<dbReference type="GO" id="GO:0006310">
    <property type="term" value="P:DNA recombination"/>
    <property type="evidence" value="ECO:0007669"/>
    <property type="project" value="UniProtKB-KW"/>
</dbReference>
<evidence type="ECO:0000313" key="5">
    <source>
        <dbReference type="EMBL" id="QUL98891.1"/>
    </source>
</evidence>
<name>A0AAT9LCN9_9FIRM</name>
<proteinExistence type="inferred from homology"/>
<dbReference type="InterPro" id="IPR006164">
    <property type="entry name" value="DNA_bd_Ku70/Ku80"/>
</dbReference>
<dbReference type="EMBL" id="CP062796">
    <property type="protein sequence ID" value="QUL98891.1"/>
    <property type="molecule type" value="Genomic_DNA"/>
</dbReference>
<dbReference type="GO" id="GO:0006303">
    <property type="term" value="P:double-strand break repair via nonhomologous end joining"/>
    <property type="evidence" value="ECO:0007669"/>
    <property type="project" value="UniProtKB-UniRule"/>
</dbReference>
<feature type="region of interest" description="Disordered" evidence="3">
    <location>
        <begin position="252"/>
        <end position="287"/>
    </location>
</feature>
<reference evidence="5" key="1">
    <citation type="submission" date="2020-10" db="EMBL/GenBank/DDBJ databases">
        <authorList>
            <person name="Kadnikov V."/>
            <person name="Beletsky A.V."/>
            <person name="Mardanov A.V."/>
            <person name="Karnachuk O.V."/>
            <person name="Ravin N.V."/>
        </authorList>
    </citation>
    <scope>NUCLEOTIDE SEQUENCE</scope>
    <source>
        <strain evidence="5">Bu02</strain>
    </source>
</reference>